<dbReference type="InterPro" id="IPR018607">
    <property type="entry name" value="Ctf8"/>
</dbReference>
<dbReference type="HOGENOM" id="CLU_090690_1_0_1"/>
<dbReference type="AlphaFoldDB" id="G0V6U0"/>
<proteinExistence type="predicted"/>
<protein>
    <submittedName>
        <fullName evidence="1">Uncharacterized protein</fullName>
    </submittedName>
</protein>
<accession>G0V6U0</accession>
<evidence type="ECO:0000313" key="2">
    <source>
        <dbReference type="Proteomes" id="UP000001640"/>
    </source>
</evidence>
<evidence type="ECO:0000313" key="1">
    <source>
        <dbReference type="EMBL" id="CCC67186.1"/>
    </source>
</evidence>
<dbReference type="FunCoup" id="G0V6U0">
    <property type="interactions" value="80"/>
</dbReference>
<dbReference type="eggNOG" id="KOG4487">
    <property type="taxonomic scope" value="Eukaryota"/>
</dbReference>
<name>G0V6U0_NAUCA</name>
<gene>
    <name evidence="1" type="primary">NCAS0A06280</name>
    <name evidence="1" type="ordered locus">NCAS_0A06280</name>
</gene>
<dbReference type="RefSeq" id="XP_003673569.1">
    <property type="nucleotide sequence ID" value="XM_003673521.1"/>
</dbReference>
<dbReference type="Proteomes" id="UP000001640">
    <property type="component" value="Chromosome 1"/>
</dbReference>
<dbReference type="STRING" id="1064592.G0V6U0"/>
<dbReference type="Pfam" id="PF09696">
    <property type="entry name" value="Ctf8"/>
    <property type="match status" value="1"/>
</dbReference>
<dbReference type="OMA" id="QDEQNTE"/>
<dbReference type="GO" id="GO:0031390">
    <property type="term" value="C:Ctf18 RFC-like complex"/>
    <property type="evidence" value="ECO:0007669"/>
    <property type="project" value="EnsemblFungi"/>
</dbReference>
<keyword evidence="2" id="KW-1185">Reference proteome</keyword>
<dbReference type="GO" id="GO:0034398">
    <property type="term" value="P:telomere tethering at nuclear periphery"/>
    <property type="evidence" value="ECO:0007669"/>
    <property type="project" value="EnsemblFungi"/>
</dbReference>
<dbReference type="EMBL" id="HE576752">
    <property type="protein sequence ID" value="CCC67186.1"/>
    <property type="molecule type" value="Genomic_DNA"/>
</dbReference>
<dbReference type="KEGG" id="ncs:NCAS_0A06280"/>
<dbReference type="OrthoDB" id="121932at2759"/>
<dbReference type="GeneID" id="96900667"/>
<dbReference type="GO" id="GO:0007064">
    <property type="term" value="P:mitotic sister chromatid cohesion"/>
    <property type="evidence" value="ECO:0007669"/>
    <property type="project" value="EnsemblFungi"/>
</dbReference>
<sequence>MPSVTIDSLQIQQLFQSPARQTSIRTPLGTAMLEIQGDLQIEANPQEENATVRFGQLQIQDKQATLFIGTKQRLLGQLVALDPPLGLMKFDKETQKVQLMDFIEWKVLFKDRPLPIM</sequence>
<reference key="2">
    <citation type="submission" date="2011-08" db="EMBL/GenBank/DDBJ databases">
        <title>Genome sequence of Naumovozyma castellii.</title>
        <authorList>
            <person name="Gordon J.L."/>
            <person name="Armisen D."/>
            <person name="Proux-Wera E."/>
            <person name="OhEigeartaigh S.S."/>
            <person name="Byrne K.P."/>
            <person name="Wolfe K.H."/>
        </authorList>
    </citation>
    <scope>NUCLEOTIDE SEQUENCE</scope>
    <source>
        <strain>Type strain:CBS 4309</strain>
    </source>
</reference>
<dbReference type="InParanoid" id="G0V6U0"/>
<organism evidence="1 2">
    <name type="scientific">Naumovozyma castellii</name>
    <name type="common">Yeast</name>
    <name type="synonym">Saccharomyces castellii</name>
    <dbReference type="NCBI Taxonomy" id="27288"/>
    <lineage>
        <taxon>Eukaryota</taxon>
        <taxon>Fungi</taxon>
        <taxon>Dikarya</taxon>
        <taxon>Ascomycota</taxon>
        <taxon>Saccharomycotina</taxon>
        <taxon>Saccharomycetes</taxon>
        <taxon>Saccharomycetales</taxon>
        <taxon>Saccharomycetaceae</taxon>
        <taxon>Naumovozyma</taxon>
    </lineage>
</organism>
<reference evidence="1 2" key="1">
    <citation type="journal article" date="2011" name="Proc. Natl. Acad. Sci. U.S.A.">
        <title>Evolutionary erosion of yeast sex chromosomes by mating-type switching accidents.</title>
        <authorList>
            <person name="Gordon J.L."/>
            <person name="Armisen D."/>
            <person name="Proux-Wera E."/>
            <person name="Oheigeartaigh S.S."/>
            <person name="Byrne K.P."/>
            <person name="Wolfe K.H."/>
        </authorList>
    </citation>
    <scope>NUCLEOTIDE SEQUENCE [LARGE SCALE GENOMIC DNA]</scope>
    <source>
        <strain evidence="2">ATCC 76901 / BCRC 22586 / CBS 4309 / NBRC 1992 / NRRL Y-12630</strain>
    </source>
</reference>
<dbReference type="GO" id="GO:0035753">
    <property type="term" value="P:maintenance of DNA trinucleotide repeats"/>
    <property type="evidence" value="ECO:0007669"/>
    <property type="project" value="EnsemblFungi"/>
</dbReference>